<sequence>MAGHSSSVQTVDLTRLDSMPRSARSQPTWSSEIVDLTFSDNDQENTPVEDHMHAVVDILRPGAVDLTETETSSRRKRRNMGAADPSHKRRRTHGSHSQAASIETKKKKSSVEPRLRQSPQEKDGTMSLSSASSTRGSMPRRFEPTSRLSTQAKKASNAPFKPFPFMDFPPEIRNSVYRFLLTTPLTPIELPELTGRNGAAHRAQWAKCTTAKMRRKHKTIFLEILETCKQVHDEASGILYGCNVFKYRSNPGARSTRVVLPTRHLQLLKHIKISVMSRGFQRDQDEQVAELVKQFAKDGLALETFEITWWGQDRYHLRADSPMCIALGKLVVERHFIMKVAGEARMERGMKDQLERILLSKGARIVVEIHRPVKDNGEELDDDSGTDVQY</sequence>
<dbReference type="PANTHER" id="PTHR42085">
    <property type="entry name" value="F-BOX DOMAIN-CONTAINING PROTEIN"/>
    <property type="match status" value="1"/>
</dbReference>
<dbReference type="PANTHER" id="PTHR42085:SF2">
    <property type="entry name" value="F-BOX DOMAIN-CONTAINING PROTEIN"/>
    <property type="match status" value="1"/>
</dbReference>
<feature type="region of interest" description="Disordered" evidence="1">
    <location>
        <begin position="65"/>
        <end position="155"/>
    </location>
</feature>
<dbReference type="Pfam" id="PF24864">
    <property type="entry name" value="DUF7730"/>
    <property type="match status" value="1"/>
</dbReference>
<feature type="compositionally biased region" description="Basic and acidic residues" evidence="1">
    <location>
        <begin position="109"/>
        <end position="124"/>
    </location>
</feature>
<reference evidence="3" key="1">
    <citation type="submission" date="2023-03" db="EMBL/GenBank/DDBJ databases">
        <title>Complete genome of Cladonia borealis.</title>
        <authorList>
            <person name="Park H."/>
        </authorList>
    </citation>
    <scope>NUCLEOTIDE SEQUENCE</scope>
    <source>
        <strain evidence="3">ANT050790</strain>
    </source>
</reference>
<keyword evidence="4" id="KW-1185">Reference proteome</keyword>
<proteinExistence type="predicted"/>
<evidence type="ECO:0000256" key="1">
    <source>
        <dbReference type="SAM" id="MobiDB-lite"/>
    </source>
</evidence>
<comment type="caution">
    <text evidence="3">The sequence shown here is derived from an EMBL/GenBank/DDBJ whole genome shotgun (WGS) entry which is preliminary data.</text>
</comment>
<dbReference type="InterPro" id="IPR038883">
    <property type="entry name" value="AN11006-like"/>
</dbReference>
<protein>
    <recommendedName>
        <fullName evidence="2">DUF7730 domain-containing protein</fullName>
    </recommendedName>
</protein>
<feature type="compositionally biased region" description="Polar residues" evidence="1">
    <location>
        <begin position="126"/>
        <end position="136"/>
    </location>
</feature>
<evidence type="ECO:0000313" key="4">
    <source>
        <dbReference type="Proteomes" id="UP001166286"/>
    </source>
</evidence>
<dbReference type="EMBL" id="JAFEKC020000006">
    <property type="protein sequence ID" value="KAK0513997.1"/>
    <property type="molecule type" value="Genomic_DNA"/>
</dbReference>
<feature type="compositionally biased region" description="Polar residues" evidence="1">
    <location>
        <begin position="1"/>
        <end position="12"/>
    </location>
</feature>
<name>A0AA39R311_9LECA</name>
<evidence type="ECO:0000313" key="3">
    <source>
        <dbReference type="EMBL" id="KAK0513997.1"/>
    </source>
</evidence>
<feature type="domain" description="DUF7730" evidence="2">
    <location>
        <begin position="165"/>
        <end position="279"/>
    </location>
</feature>
<dbReference type="AlphaFoldDB" id="A0AA39R311"/>
<accession>A0AA39R311</accession>
<gene>
    <name evidence="3" type="ORF">JMJ35_003719</name>
</gene>
<feature type="region of interest" description="Disordered" evidence="1">
    <location>
        <begin position="1"/>
        <end position="29"/>
    </location>
</feature>
<dbReference type="InterPro" id="IPR056632">
    <property type="entry name" value="DUF7730"/>
</dbReference>
<evidence type="ECO:0000259" key="2">
    <source>
        <dbReference type="Pfam" id="PF24864"/>
    </source>
</evidence>
<dbReference type="Proteomes" id="UP001166286">
    <property type="component" value="Unassembled WGS sequence"/>
</dbReference>
<organism evidence="3 4">
    <name type="scientific">Cladonia borealis</name>
    <dbReference type="NCBI Taxonomy" id="184061"/>
    <lineage>
        <taxon>Eukaryota</taxon>
        <taxon>Fungi</taxon>
        <taxon>Dikarya</taxon>
        <taxon>Ascomycota</taxon>
        <taxon>Pezizomycotina</taxon>
        <taxon>Lecanoromycetes</taxon>
        <taxon>OSLEUM clade</taxon>
        <taxon>Lecanoromycetidae</taxon>
        <taxon>Lecanorales</taxon>
        <taxon>Lecanorineae</taxon>
        <taxon>Cladoniaceae</taxon>
        <taxon>Cladonia</taxon>
    </lineage>
</organism>